<keyword evidence="2" id="KW-1185">Reference proteome</keyword>
<dbReference type="OrthoDB" id="1720422at2759"/>
<dbReference type="SUPFAM" id="SSF51430">
    <property type="entry name" value="NAD(P)-linked oxidoreductase"/>
    <property type="match status" value="1"/>
</dbReference>
<gene>
    <name evidence="1" type="ORF">PGT21_014823</name>
</gene>
<dbReference type="InterPro" id="IPR036812">
    <property type="entry name" value="NAD(P)_OxRdtase_dom_sf"/>
</dbReference>
<organism evidence="1 2">
    <name type="scientific">Puccinia graminis f. sp. tritici</name>
    <dbReference type="NCBI Taxonomy" id="56615"/>
    <lineage>
        <taxon>Eukaryota</taxon>
        <taxon>Fungi</taxon>
        <taxon>Dikarya</taxon>
        <taxon>Basidiomycota</taxon>
        <taxon>Pucciniomycotina</taxon>
        <taxon>Pucciniomycetes</taxon>
        <taxon>Pucciniales</taxon>
        <taxon>Pucciniaceae</taxon>
        <taxon>Puccinia</taxon>
    </lineage>
</organism>
<dbReference type="AlphaFoldDB" id="A0A5B0M075"/>
<reference evidence="1 2" key="1">
    <citation type="submission" date="2019-05" db="EMBL/GenBank/DDBJ databases">
        <title>Emergence of the Ug99 lineage of the wheat stem rust pathogen through somatic hybridization.</title>
        <authorList>
            <person name="Li F."/>
            <person name="Upadhyaya N.M."/>
            <person name="Sperschneider J."/>
            <person name="Matny O."/>
            <person name="Nguyen-Phuc H."/>
            <person name="Mago R."/>
            <person name="Raley C."/>
            <person name="Miller M.E."/>
            <person name="Silverstein K.A.T."/>
            <person name="Henningsen E."/>
            <person name="Hirsch C.D."/>
            <person name="Visser B."/>
            <person name="Pretorius Z.A."/>
            <person name="Steffenson B.J."/>
            <person name="Schwessinger B."/>
            <person name="Dodds P.N."/>
            <person name="Figueroa M."/>
        </authorList>
    </citation>
    <scope>NUCLEOTIDE SEQUENCE [LARGE SCALE GENOMIC DNA]</scope>
    <source>
        <strain evidence="1">21-0</strain>
    </source>
</reference>
<protein>
    <submittedName>
        <fullName evidence="1">Uncharacterized protein</fullName>
    </submittedName>
</protein>
<name>A0A5B0M075_PUCGR</name>
<comment type="caution">
    <text evidence="1">The sequence shown here is derived from an EMBL/GenBank/DDBJ whole genome shotgun (WGS) entry which is preliminary data.</text>
</comment>
<dbReference type="Proteomes" id="UP000324748">
    <property type="component" value="Unassembled WGS sequence"/>
</dbReference>
<dbReference type="EMBL" id="VSWC01000183">
    <property type="protein sequence ID" value="KAA1069164.1"/>
    <property type="molecule type" value="Genomic_DNA"/>
</dbReference>
<proteinExistence type="predicted"/>
<accession>A0A5B0M075</accession>
<sequence>MSGMIPGNNLVTEAAAAPKVVGEGLSKELDHGYTSGSIISPPKYQIKDMKFRRLGGSGLRVPIFSYGGWLSVGSVATGATVKELMQIAWDHVSVPISMAANSTFLMRKADPCLV</sequence>
<evidence type="ECO:0000313" key="2">
    <source>
        <dbReference type="Proteomes" id="UP000324748"/>
    </source>
</evidence>
<evidence type="ECO:0000313" key="1">
    <source>
        <dbReference type="EMBL" id="KAA1069164.1"/>
    </source>
</evidence>